<protein>
    <recommendedName>
        <fullName evidence="1">Winged helix-turn helix domain-containing protein</fullName>
    </recommendedName>
</protein>
<dbReference type="Proteomes" id="UP000018851">
    <property type="component" value="Chromosome"/>
</dbReference>
<sequence length="150" mass="16488">MLALALILDGSSRSEAAKSAGVTLQIVRDWVIRFNADGPDGLILRKAPGKVSILSAAQRRALAQQVEAGPIPAAHGVVRWRLIDLAQWVWDEFGLSITKQTLSREMRALGFRKLSARPRHHGQKEDAIADFKKASQANWQKSDDPCRAAP</sequence>
<keyword evidence="3" id="KW-1185">Reference proteome</keyword>
<organism evidence="2 3">
    <name type="scientific">Sphingomonas sanxanigenens DSM 19645 = NX02</name>
    <dbReference type="NCBI Taxonomy" id="1123269"/>
    <lineage>
        <taxon>Bacteria</taxon>
        <taxon>Pseudomonadati</taxon>
        <taxon>Pseudomonadota</taxon>
        <taxon>Alphaproteobacteria</taxon>
        <taxon>Sphingomonadales</taxon>
        <taxon>Sphingomonadaceae</taxon>
        <taxon>Sphingomonas</taxon>
    </lineage>
</organism>
<reference evidence="2 3" key="1">
    <citation type="submission" date="2013-07" db="EMBL/GenBank/DDBJ databases">
        <title>Completed genome of Sphingomonas sanxanigenens NX02.</title>
        <authorList>
            <person name="Ma T."/>
            <person name="Huang H."/>
            <person name="Wu M."/>
            <person name="Li X."/>
            <person name="Li G."/>
        </authorList>
    </citation>
    <scope>NUCLEOTIDE SEQUENCE [LARGE SCALE GENOMIC DNA]</scope>
    <source>
        <strain evidence="2 3">NX02</strain>
    </source>
</reference>
<evidence type="ECO:0000313" key="3">
    <source>
        <dbReference type="Proteomes" id="UP000018851"/>
    </source>
</evidence>
<dbReference type="PATRIC" id="fig|1123269.5.peg.3286"/>
<dbReference type="SUPFAM" id="SSF46689">
    <property type="entry name" value="Homeodomain-like"/>
    <property type="match status" value="1"/>
</dbReference>
<name>W0AAU6_9SPHN</name>
<dbReference type="InterPro" id="IPR025959">
    <property type="entry name" value="Winged_HTH_dom"/>
</dbReference>
<dbReference type="STRING" id="1123269.NX02_16780"/>
<dbReference type="HOGENOM" id="CLU_056788_3_0_5"/>
<dbReference type="eggNOG" id="COG3415">
    <property type="taxonomic scope" value="Bacteria"/>
</dbReference>
<accession>W0AAU6</accession>
<dbReference type="AlphaFoldDB" id="W0AAU6"/>
<dbReference type="KEGG" id="ssan:NX02_16780"/>
<evidence type="ECO:0000313" key="2">
    <source>
        <dbReference type="EMBL" id="AHE55034.1"/>
    </source>
</evidence>
<proteinExistence type="predicted"/>
<gene>
    <name evidence="2" type="ORF">NX02_16780</name>
</gene>
<feature type="domain" description="Winged helix-turn helix" evidence="1">
    <location>
        <begin position="77"/>
        <end position="134"/>
    </location>
</feature>
<dbReference type="Pfam" id="PF13592">
    <property type="entry name" value="HTH_33"/>
    <property type="match status" value="1"/>
</dbReference>
<dbReference type="Pfam" id="PF13551">
    <property type="entry name" value="HTH_29"/>
    <property type="match status" value="1"/>
</dbReference>
<evidence type="ECO:0000259" key="1">
    <source>
        <dbReference type="Pfam" id="PF13592"/>
    </source>
</evidence>
<dbReference type="EMBL" id="CP006644">
    <property type="protein sequence ID" value="AHE55034.1"/>
    <property type="molecule type" value="Genomic_DNA"/>
</dbReference>
<dbReference type="InterPro" id="IPR009057">
    <property type="entry name" value="Homeodomain-like_sf"/>
</dbReference>